<name>A0ABR3FQD9_9AGAR</name>
<keyword evidence="2" id="KW-1133">Transmembrane helix</keyword>
<gene>
    <name evidence="3" type="ORF">V5O48_004345</name>
</gene>
<evidence type="ECO:0000256" key="1">
    <source>
        <dbReference type="SAM" id="MobiDB-lite"/>
    </source>
</evidence>
<feature type="compositionally biased region" description="Low complexity" evidence="1">
    <location>
        <begin position="189"/>
        <end position="201"/>
    </location>
</feature>
<comment type="caution">
    <text evidence="3">The sequence shown here is derived from an EMBL/GenBank/DDBJ whole genome shotgun (WGS) entry which is preliminary data.</text>
</comment>
<dbReference type="EMBL" id="JBAHYK010000144">
    <property type="protein sequence ID" value="KAL0577656.1"/>
    <property type="molecule type" value="Genomic_DNA"/>
</dbReference>
<keyword evidence="2" id="KW-0472">Membrane</keyword>
<evidence type="ECO:0000313" key="3">
    <source>
        <dbReference type="EMBL" id="KAL0577656.1"/>
    </source>
</evidence>
<reference evidence="3 4" key="1">
    <citation type="submission" date="2024-02" db="EMBL/GenBank/DDBJ databases">
        <title>A draft genome for the cacao thread blight pathogen Marasmius crinis-equi.</title>
        <authorList>
            <person name="Cohen S.P."/>
            <person name="Baruah I.K."/>
            <person name="Amoako-Attah I."/>
            <person name="Bukari Y."/>
            <person name="Meinhardt L.W."/>
            <person name="Bailey B.A."/>
        </authorList>
    </citation>
    <scope>NUCLEOTIDE SEQUENCE [LARGE SCALE GENOMIC DNA]</scope>
    <source>
        <strain evidence="3 4">GH-76</strain>
    </source>
</reference>
<feature type="region of interest" description="Disordered" evidence="1">
    <location>
        <begin position="187"/>
        <end position="215"/>
    </location>
</feature>
<feature type="transmembrane region" description="Helical" evidence="2">
    <location>
        <begin position="220"/>
        <end position="244"/>
    </location>
</feature>
<proteinExistence type="predicted"/>
<feature type="region of interest" description="Disordered" evidence="1">
    <location>
        <begin position="296"/>
        <end position="336"/>
    </location>
</feature>
<protein>
    <submittedName>
        <fullName evidence="3">Uncharacterized protein</fullName>
    </submittedName>
</protein>
<sequence>MPVIGATLTALSFVLFLSVFFSPGFLLVGAVLQTRFIDDQLGEKPTFVGSWNSGPACTGCSLQPDPHLAFGGTWKDTTHHATDLPVSVQINFTGVAIELFCIVPNSPASGVTAAYDLTFTLDGKPAGNPFSHTPDFKNDFTYNVSVFSMGSLANIPHTVVMKADSKNLDSAILFDFAQYTFDDGTPVQSTTASTTSTTASTNEPAHDEPNAGSGQQSNPAIIVVAVLVPLLLLVLIILLVMIGYRCGYFHRRKRSQEYPRSEEPIRTNVRQWAMQQQAATPPSSFTTTMGYSGQLDWIPGSDSQSSPPLPPLPPPYQPYQPAPIEKPSSGSRMVVSNPTSTISASSYSRNGSSVSAVAGTAIPHPLHPIPDRNENLQEYLFLLRKENSALYAQNALLRSYIAEKERDESWSKYLVEARASALVVSEASELVLKVQFLEMLVSLVVEWGILDHQTLERLGREMQRSTSDAEDERDIGADVPQELTTSQIFHSTTELRPYVPRLSKSVTPVDMQKDKYSHATGEDGSGDWNTGSNLWPKTETQTTEQMEALCSIERLVAGLSTDLGSLETSSQDSCSVYSDNDSYPDISDAASSVDQDTTLYKPKVSYSRENTEIYIFLEVTKLILGIQIA</sequence>
<feature type="compositionally biased region" description="Pro residues" evidence="1">
    <location>
        <begin position="307"/>
        <end position="321"/>
    </location>
</feature>
<accession>A0ABR3FQD9</accession>
<keyword evidence="4" id="KW-1185">Reference proteome</keyword>
<evidence type="ECO:0000313" key="4">
    <source>
        <dbReference type="Proteomes" id="UP001465976"/>
    </source>
</evidence>
<organism evidence="3 4">
    <name type="scientific">Marasmius crinis-equi</name>
    <dbReference type="NCBI Taxonomy" id="585013"/>
    <lineage>
        <taxon>Eukaryota</taxon>
        <taxon>Fungi</taxon>
        <taxon>Dikarya</taxon>
        <taxon>Basidiomycota</taxon>
        <taxon>Agaricomycotina</taxon>
        <taxon>Agaricomycetes</taxon>
        <taxon>Agaricomycetidae</taxon>
        <taxon>Agaricales</taxon>
        <taxon>Marasmiineae</taxon>
        <taxon>Marasmiaceae</taxon>
        <taxon>Marasmius</taxon>
    </lineage>
</organism>
<dbReference type="Proteomes" id="UP001465976">
    <property type="component" value="Unassembled WGS sequence"/>
</dbReference>
<keyword evidence="2" id="KW-0812">Transmembrane</keyword>
<evidence type="ECO:0000256" key="2">
    <source>
        <dbReference type="SAM" id="Phobius"/>
    </source>
</evidence>